<evidence type="ECO:0000259" key="5">
    <source>
        <dbReference type="Pfam" id="PF05193"/>
    </source>
</evidence>
<evidence type="ECO:0000256" key="1">
    <source>
        <dbReference type="ARBA" id="ARBA00007261"/>
    </source>
</evidence>
<dbReference type="InterPro" id="IPR011765">
    <property type="entry name" value="Pept_M16_N"/>
</dbReference>
<dbReference type="InterPro" id="IPR011249">
    <property type="entry name" value="Metalloenz_LuxS/M16"/>
</dbReference>
<dbReference type="AlphaFoldDB" id="A0AAJ5X8E4"/>
<dbReference type="InterPro" id="IPR050361">
    <property type="entry name" value="MPP/UQCRC_Complex"/>
</dbReference>
<dbReference type="KEGG" id="acob:P0Y56_04085"/>
<dbReference type="GO" id="GO:0046872">
    <property type="term" value="F:metal ion binding"/>
    <property type="evidence" value="ECO:0007669"/>
    <property type="project" value="InterPro"/>
</dbReference>
<dbReference type="Gene3D" id="3.30.830.10">
    <property type="entry name" value="Metalloenzyme, LuxS/M16 peptidase-like"/>
    <property type="match status" value="3"/>
</dbReference>
<feature type="chain" id="PRO_5042610181" evidence="3">
    <location>
        <begin position="24"/>
        <end position="1010"/>
    </location>
</feature>
<gene>
    <name evidence="6" type="ORF">P0Y56_04085</name>
</gene>
<reference evidence="6" key="1">
    <citation type="submission" date="2023-03" db="EMBL/GenBank/DDBJ databases">
        <title>Andean soil-derived lignocellulolytic bacterial consortium as a source of novel taxa and putative plastic-active enzymes.</title>
        <authorList>
            <person name="Diaz-Garcia L."/>
            <person name="Chuvochina M."/>
            <person name="Feuerriegel G."/>
            <person name="Bunk B."/>
            <person name="Sproer C."/>
            <person name="Streit W.R."/>
            <person name="Rodriguez L.M."/>
            <person name="Overmann J."/>
            <person name="Jimenez D.J."/>
        </authorList>
    </citation>
    <scope>NUCLEOTIDE SEQUENCE</scope>
    <source>
        <strain evidence="6">MAG 26</strain>
    </source>
</reference>
<dbReference type="PANTHER" id="PTHR11851:SF49">
    <property type="entry name" value="MITOCHONDRIAL-PROCESSING PEPTIDASE SUBUNIT ALPHA"/>
    <property type="match status" value="1"/>
</dbReference>
<sequence>MTISSRAARFLSPFLVLALVAQAPVRAETQLPHPQIQPVPEQQLPQLADPLALPIPAATLPPPTTLKPDDPWIYRGTDIPHDQGWLFGELPNGLRYAVRNNQVPPGQVSIRVRIDAGSLNEKDSERGFAHLIEHLTFRESKYLANAQAIPTWQRLGARLGADTNANTSATETVYKLDLPNTDTAKLDESMKLLSGMIREPALSAANIAAEVPIVLAEKRDNGGPGRRVSDATGALFYKDQLLADRTPIGTDATLNAATSDGVRAFHDAWYRPENAVIVIAGDGNPRDFAALIERWFGDWQGKGAHVAAPDFGRPQAPAGADPANPVDGTKVLVEPDLPRQVMIGILRPWGKPADNLEMNRQRYIDQVALAIVNRRLEARARSGGSYVLANVGQQEISRSAEGTFINITPLGKDWRTAVRDVRAVIADAQSSPPTQAEIDREVAEIDVNYENYYQQRINQPGSQLADDLVGAVDIRESVASPETFLGIFRGMRDRFTPAAVFDHTKTLFTGTVTRGFLLTPDAADAKDEGALRQALLAKPAAAGNSRLAAQTISFATLPPIGKEQAAVARHQIGVLDIQQQDYANGVHALVWRTENEPGRVTVRVRFGSGFRGFSQQDAPYISLGQSALIASGLGSLDANDLDVAATGRKLGFDFDIEDGAFTLSADTRKEDLADQLYLFAAKLAQPRWDSAPVERAKALSQIGYDSLSSDPSSVIGRDLDYVVSDRDQRFHTPTPAEIAKTTPAGFRKVWEPLLRQGPVEVMVFGDIDPAATDTALAKTFGALPARDPIPADALARGVGFTPIPAAPIVLYHHGEADQAAAVVAWKLGGGVEGLAVSRQLDVLAEVFSNRLLDAMREAAGASYTPFVNSTWPADVDSGGRMIAVAQLKPEMVPRFFAVADKIAADLAATGPTADELERVTEPFKQLLNRVVNGHQFWMDLVGGSTIEPGRLKQLPSLMDDYTAITPQRVQELAKQYLPAGQGLRIAVIPQGQQLATAIEPLPAGSPAAVR</sequence>
<feature type="domain" description="Peptidase M16 C-terminal" evidence="5">
    <location>
        <begin position="759"/>
        <end position="919"/>
    </location>
</feature>
<evidence type="ECO:0000259" key="4">
    <source>
        <dbReference type="Pfam" id="PF00675"/>
    </source>
</evidence>
<dbReference type="Pfam" id="PF05193">
    <property type="entry name" value="Peptidase_M16_C"/>
    <property type="match status" value="2"/>
</dbReference>
<evidence type="ECO:0000313" key="7">
    <source>
        <dbReference type="Proteomes" id="UP001218362"/>
    </source>
</evidence>
<proteinExistence type="inferred from homology"/>
<evidence type="ECO:0000313" key="6">
    <source>
        <dbReference type="EMBL" id="WEK47478.1"/>
    </source>
</evidence>
<keyword evidence="2" id="KW-0378">Hydrolase</keyword>
<keyword evidence="3" id="KW-0732">Signal</keyword>
<name>A0AAJ5X8E4_9SPHN</name>
<keyword evidence="2" id="KW-0645">Protease</keyword>
<feature type="domain" description="Peptidase M16 N-terminal" evidence="4">
    <location>
        <begin position="104"/>
        <end position="217"/>
    </location>
</feature>
<evidence type="ECO:0000256" key="2">
    <source>
        <dbReference type="ARBA" id="ARBA00023049"/>
    </source>
</evidence>
<feature type="domain" description="Peptidase M16 C-terminal" evidence="5">
    <location>
        <begin position="258"/>
        <end position="442"/>
    </location>
</feature>
<organism evidence="6 7">
    <name type="scientific">Candidatus Andeanibacterium colombiense</name>
    <dbReference type="NCBI Taxonomy" id="3121345"/>
    <lineage>
        <taxon>Bacteria</taxon>
        <taxon>Pseudomonadati</taxon>
        <taxon>Pseudomonadota</taxon>
        <taxon>Alphaproteobacteria</taxon>
        <taxon>Sphingomonadales</taxon>
        <taxon>Sphingomonadaceae</taxon>
        <taxon>Candidatus Andeanibacterium</taxon>
    </lineage>
</organism>
<feature type="signal peptide" evidence="3">
    <location>
        <begin position="1"/>
        <end position="23"/>
    </location>
</feature>
<dbReference type="Pfam" id="PF00675">
    <property type="entry name" value="Peptidase_M16"/>
    <property type="match status" value="1"/>
</dbReference>
<dbReference type="PANTHER" id="PTHR11851">
    <property type="entry name" value="METALLOPROTEASE"/>
    <property type="match status" value="1"/>
</dbReference>
<keyword evidence="2" id="KW-0482">Metalloprotease</keyword>
<dbReference type="Proteomes" id="UP001218362">
    <property type="component" value="Chromosome"/>
</dbReference>
<dbReference type="InterPro" id="IPR007863">
    <property type="entry name" value="Peptidase_M16_C"/>
</dbReference>
<accession>A0AAJ5X8E4</accession>
<protein>
    <submittedName>
        <fullName evidence="6">Insulinase family protein</fullName>
    </submittedName>
</protein>
<evidence type="ECO:0000256" key="3">
    <source>
        <dbReference type="SAM" id="SignalP"/>
    </source>
</evidence>
<dbReference type="EMBL" id="CP119316">
    <property type="protein sequence ID" value="WEK47478.1"/>
    <property type="molecule type" value="Genomic_DNA"/>
</dbReference>
<comment type="similarity">
    <text evidence="1">Belongs to the peptidase M16 family.</text>
</comment>
<dbReference type="SUPFAM" id="SSF63411">
    <property type="entry name" value="LuxS/MPP-like metallohydrolase"/>
    <property type="match status" value="3"/>
</dbReference>
<dbReference type="GO" id="GO:0008237">
    <property type="term" value="F:metallopeptidase activity"/>
    <property type="evidence" value="ECO:0007669"/>
    <property type="project" value="UniProtKB-KW"/>
</dbReference>